<protein>
    <submittedName>
        <fullName evidence="2">Uncharacterized protein</fullName>
    </submittedName>
</protein>
<dbReference type="Proteomes" id="UP000298327">
    <property type="component" value="Unassembled WGS sequence"/>
</dbReference>
<evidence type="ECO:0000256" key="1">
    <source>
        <dbReference type="SAM" id="MobiDB-lite"/>
    </source>
</evidence>
<feature type="region of interest" description="Disordered" evidence="1">
    <location>
        <begin position="95"/>
        <end position="116"/>
    </location>
</feature>
<feature type="region of interest" description="Disordered" evidence="1">
    <location>
        <begin position="44"/>
        <end position="65"/>
    </location>
</feature>
<accession>A0A4Y9YND0</accession>
<dbReference type="EMBL" id="SEOQ01000419">
    <property type="protein sequence ID" value="TFY63380.1"/>
    <property type="molecule type" value="Genomic_DNA"/>
</dbReference>
<gene>
    <name evidence="2" type="ORF">EVG20_g6345</name>
</gene>
<evidence type="ECO:0000313" key="2">
    <source>
        <dbReference type="EMBL" id="TFY63380.1"/>
    </source>
</evidence>
<sequence>MPAKTRGRMIYVSRPEAAAVGQVEICHIHCVTEKQLLETISSQIQRHKPDRQRAQSALYVSAPRRASPPAEARQIEIHALQGICEVRIQRWRGAGPTVGAPGMGGKRKRKVVRAKS</sequence>
<dbReference type="AlphaFoldDB" id="A0A4Y9YND0"/>
<name>A0A4Y9YND0_9AGAM</name>
<evidence type="ECO:0000313" key="3">
    <source>
        <dbReference type="Proteomes" id="UP000298327"/>
    </source>
</evidence>
<keyword evidence="3" id="KW-1185">Reference proteome</keyword>
<reference evidence="2 3" key="1">
    <citation type="submission" date="2019-02" db="EMBL/GenBank/DDBJ databases">
        <title>Genome sequencing of the rare red list fungi Dentipellis fragilis.</title>
        <authorList>
            <person name="Buettner E."/>
            <person name="Kellner H."/>
        </authorList>
    </citation>
    <scope>NUCLEOTIDE SEQUENCE [LARGE SCALE GENOMIC DNA]</scope>
    <source>
        <strain evidence="2 3">DSM 105465</strain>
    </source>
</reference>
<feature type="compositionally biased region" description="Basic residues" evidence="1">
    <location>
        <begin position="105"/>
        <end position="116"/>
    </location>
</feature>
<proteinExistence type="predicted"/>
<comment type="caution">
    <text evidence="2">The sequence shown here is derived from an EMBL/GenBank/DDBJ whole genome shotgun (WGS) entry which is preliminary data.</text>
</comment>
<organism evidence="2 3">
    <name type="scientific">Dentipellis fragilis</name>
    <dbReference type="NCBI Taxonomy" id="205917"/>
    <lineage>
        <taxon>Eukaryota</taxon>
        <taxon>Fungi</taxon>
        <taxon>Dikarya</taxon>
        <taxon>Basidiomycota</taxon>
        <taxon>Agaricomycotina</taxon>
        <taxon>Agaricomycetes</taxon>
        <taxon>Russulales</taxon>
        <taxon>Hericiaceae</taxon>
        <taxon>Dentipellis</taxon>
    </lineage>
</organism>